<evidence type="ECO:0000256" key="1">
    <source>
        <dbReference type="SAM" id="Phobius"/>
    </source>
</evidence>
<keyword evidence="1" id="KW-0812">Transmembrane</keyword>
<gene>
    <name evidence="3" type="ORF">J3491_07900</name>
</gene>
<accession>A0AAW4IP72</accession>
<feature type="domain" description="Peptidase M15C" evidence="2">
    <location>
        <begin position="270"/>
        <end position="334"/>
    </location>
</feature>
<dbReference type="SUPFAM" id="SSF55166">
    <property type="entry name" value="Hedgehog/DD-peptidase"/>
    <property type="match status" value="1"/>
</dbReference>
<evidence type="ECO:0000313" key="3">
    <source>
        <dbReference type="EMBL" id="MBO1517252.1"/>
    </source>
</evidence>
<dbReference type="Pfam" id="PF13539">
    <property type="entry name" value="Peptidase_M15_4"/>
    <property type="match status" value="1"/>
</dbReference>
<keyword evidence="4" id="KW-1185">Reference proteome</keyword>
<reference evidence="3 4" key="1">
    <citation type="submission" date="2021-03" db="EMBL/GenBank/DDBJ databases">
        <authorList>
            <person name="Shang D.-D."/>
            <person name="Du Z.-J."/>
            <person name="Chen G.-J."/>
        </authorList>
    </citation>
    <scope>NUCLEOTIDE SEQUENCE [LARGE SCALE GENOMIC DNA]</scope>
    <source>
        <strain evidence="3 4">F2608</strain>
    </source>
</reference>
<organism evidence="3 4">
    <name type="scientific">Psychrobacter halodurans</name>
    <dbReference type="NCBI Taxonomy" id="2818439"/>
    <lineage>
        <taxon>Bacteria</taxon>
        <taxon>Pseudomonadati</taxon>
        <taxon>Pseudomonadota</taxon>
        <taxon>Gammaproteobacteria</taxon>
        <taxon>Moraxellales</taxon>
        <taxon>Moraxellaceae</taxon>
        <taxon>Psychrobacter</taxon>
    </lineage>
</organism>
<comment type="caution">
    <text evidence="3">The sequence shown here is derived from an EMBL/GenBank/DDBJ whole genome shotgun (WGS) entry which is preliminary data.</text>
</comment>
<dbReference type="Gene3D" id="3.30.1380.10">
    <property type="match status" value="1"/>
</dbReference>
<name>A0AAW4IP72_9GAMM</name>
<dbReference type="InterPro" id="IPR039561">
    <property type="entry name" value="Peptidase_M15C"/>
</dbReference>
<evidence type="ECO:0000259" key="2">
    <source>
        <dbReference type="Pfam" id="PF13539"/>
    </source>
</evidence>
<dbReference type="AlphaFoldDB" id="A0AAW4IP72"/>
<keyword evidence="1" id="KW-1133">Transmembrane helix</keyword>
<feature type="transmembrane region" description="Helical" evidence="1">
    <location>
        <begin position="83"/>
        <end position="103"/>
    </location>
</feature>
<dbReference type="Proteomes" id="UP000664161">
    <property type="component" value="Unassembled WGS sequence"/>
</dbReference>
<keyword evidence="1" id="KW-0472">Membrane</keyword>
<feature type="transmembrane region" description="Helical" evidence="1">
    <location>
        <begin position="6"/>
        <end position="28"/>
    </location>
</feature>
<evidence type="ECO:0000313" key="4">
    <source>
        <dbReference type="Proteomes" id="UP000664161"/>
    </source>
</evidence>
<proteinExistence type="predicted"/>
<dbReference type="CDD" id="cd14845">
    <property type="entry name" value="L-Ala-D-Glu_peptidase_like"/>
    <property type="match status" value="1"/>
</dbReference>
<dbReference type="GO" id="GO:0008233">
    <property type="term" value="F:peptidase activity"/>
    <property type="evidence" value="ECO:0007669"/>
    <property type="project" value="InterPro"/>
</dbReference>
<sequence>MVFVIYIMVYLIAVLFTVLSIVVMITLFDPQLYSRLRYTLKGRVRAVSGCYRYPNLSTLNKAVMSGYRHINKNLTSYRQKSSVITLLSSLIIITTAGLCYLLLNTHSLAVYHADTVASNANLQVNQILLGERLSPPPPPPEDLFEQLDAEIASYRAEQVDIGYWSNTNSTMSQSGSSLLRAEPNMDIQTMDDTAAYSDDILSSHLINGHINIKNADRNWKKMNSDFVQRLLTVYKVMSEQYGYDMVLLEGYRSPARQARLLKKGSHVTKAGSYKSYHQFGLAGDSAFIRNGKIVISEKDPWAMQGYRLYGEVAKSAGLVWGGDWKMMDLGHVELRKKGVLGRPDMAEILTRQ</sequence>
<dbReference type="InterPro" id="IPR009045">
    <property type="entry name" value="Zn_M74/Hedgehog-like"/>
</dbReference>
<protein>
    <submittedName>
        <fullName evidence="3">M15 family metallopeptidase</fullName>
    </submittedName>
</protein>
<dbReference type="RefSeq" id="WP_207969758.1">
    <property type="nucleotide sequence ID" value="NZ_JAGBKN010000014.1"/>
</dbReference>
<dbReference type="EMBL" id="JAGBKN010000014">
    <property type="protein sequence ID" value="MBO1517252.1"/>
    <property type="molecule type" value="Genomic_DNA"/>
</dbReference>